<accession>A0ABU6YMK7</accession>
<keyword evidence="3" id="KW-1185">Reference proteome</keyword>
<name>A0ABU6YMK7_9FABA</name>
<comment type="caution">
    <text evidence="2">The sequence shown here is derived from an EMBL/GenBank/DDBJ whole genome shotgun (WGS) entry which is preliminary data.</text>
</comment>
<evidence type="ECO:0000313" key="3">
    <source>
        <dbReference type="Proteomes" id="UP001341840"/>
    </source>
</evidence>
<reference evidence="2 3" key="1">
    <citation type="journal article" date="2023" name="Plants (Basel)">
        <title>Bridging the Gap: Combining Genomics and Transcriptomics Approaches to Understand Stylosanthes scabra, an Orphan Legume from the Brazilian Caatinga.</title>
        <authorList>
            <person name="Ferreira-Neto J.R.C."/>
            <person name="da Silva M.D."/>
            <person name="Binneck E."/>
            <person name="de Melo N.F."/>
            <person name="da Silva R.H."/>
            <person name="de Melo A.L.T.M."/>
            <person name="Pandolfi V."/>
            <person name="Bustamante F.O."/>
            <person name="Brasileiro-Vidal A.C."/>
            <person name="Benko-Iseppon A.M."/>
        </authorList>
    </citation>
    <scope>NUCLEOTIDE SEQUENCE [LARGE SCALE GENOMIC DNA]</scope>
    <source>
        <tissue evidence="2">Leaves</tissue>
    </source>
</reference>
<feature type="region of interest" description="Disordered" evidence="1">
    <location>
        <begin position="1"/>
        <end position="23"/>
    </location>
</feature>
<proteinExistence type="predicted"/>
<gene>
    <name evidence="2" type="ORF">PIB30_066400</name>
</gene>
<evidence type="ECO:0008006" key="4">
    <source>
        <dbReference type="Google" id="ProtNLM"/>
    </source>
</evidence>
<dbReference type="Proteomes" id="UP001341840">
    <property type="component" value="Unassembled WGS sequence"/>
</dbReference>
<evidence type="ECO:0000256" key="1">
    <source>
        <dbReference type="SAM" id="MobiDB-lite"/>
    </source>
</evidence>
<evidence type="ECO:0000313" key="2">
    <source>
        <dbReference type="EMBL" id="MED6210671.1"/>
    </source>
</evidence>
<protein>
    <recommendedName>
        <fullName evidence="4">CCHC-type domain-containing protein</fullName>
    </recommendedName>
</protein>
<sequence>MSGSFNNGGRARGRGGRGRNGGRGSTKLCSYCGKMGHLVDTCYHKHGFPPHMQRNQSRQVQKFGTAAVNSMTTPSAEMNKAISIVPASSTQKEASKEFDALFSKEQKQALIALFQQLENPLLIVLQWQPVYKLPQHSYTQIDPVLVRLRQDLHFLKMIGVAEQKGGLYALKEKSHIPKDMILVDIPHNTALIHSVSHTNNPTIWHLMTKHH</sequence>
<dbReference type="InterPro" id="IPR036875">
    <property type="entry name" value="Znf_CCHC_sf"/>
</dbReference>
<dbReference type="SUPFAM" id="SSF57756">
    <property type="entry name" value="Retrovirus zinc finger-like domains"/>
    <property type="match status" value="1"/>
</dbReference>
<dbReference type="EMBL" id="JASCZI010242332">
    <property type="protein sequence ID" value="MED6210671.1"/>
    <property type="molecule type" value="Genomic_DNA"/>
</dbReference>
<organism evidence="2 3">
    <name type="scientific">Stylosanthes scabra</name>
    <dbReference type="NCBI Taxonomy" id="79078"/>
    <lineage>
        <taxon>Eukaryota</taxon>
        <taxon>Viridiplantae</taxon>
        <taxon>Streptophyta</taxon>
        <taxon>Embryophyta</taxon>
        <taxon>Tracheophyta</taxon>
        <taxon>Spermatophyta</taxon>
        <taxon>Magnoliopsida</taxon>
        <taxon>eudicotyledons</taxon>
        <taxon>Gunneridae</taxon>
        <taxon>Pentapetalae</taxon>
        <taxon>rosids</taxon>
        <taxon>fabids</taxon>
        <taxon>Fabales</taxon>
        <taxon>Fabaceae</taxon>
        <taxon>Papilionoideae</taxon>
        <taxon>50 kb inversion clade</taxon>
        <taxon>dalbergioids sensu lato</taxon>
        <taxon>Dalbergieae</taxon>
        <taxon>Pterocarpus clade</taxon>
        <taxon>Stylosanthes</taxon>
    </lineage>
</organism>